<keyword evidence="2" id="KW-1185">Reference proteome</keyword>
<reference evidence="3" key="1">
    <citation type="submission" date="2022-11" db="UniProtKB">
        <authorList>
            <consortium name="WormBaseParasite"/>
        </authorList>
    </citation>
    <scope>IDENTIFICATION</scope>
</reference>
<feature type="compositionally biased region" description="Basic and acidic residues" evidence="1">
    <location>
        <begin position="41"/>
        <end position="69"/>
    </location>
</feature>
<dbReference type="WBParaSite" id="Gr19_v10_g2197.t1">
    <property type="protein sequence ID" value="Gr19_v10_g2197.t1"/>
    <property type="gene ID" value="Gr19_v10_g2197"/>
</dbReference>
<feature type="compositionally biased region" description="Basic and acidic residues" evidence="1">
    <location>
        <begin position="95"/>
        <end position="111"/>
    </location>
</feature>
<feature type="region of interest" description="Disordered" evidence="1">
    <location>
        <begin position="211"/>
        <end position="254"/>
    </location>
</feature>
<dbReference type="AlphaFoldDB" id="A0A914HK23"/>
<evidence type="ECO:0000313" key="2">
    <source>
        <dbReference type="Proteomes" id="UP000887572"/>
    </source>
</evidence>
<sequence length="254" mass="27464">MSSSSSSEGELSDPSVDLEDASKEVSDASGKEGGGPPPLSRKFDPAQARVEDFIDQEARERPVGEEVGGKRRPPTCQLCKIIGHRRGTRKCPFYGKDRLPVEQAPEKERIRPPSPNKGPLKVQMAPAKDERAGMKTIFMPSSVSLSKVVGPTGPTTESSKRPEDSDLPGPSGTSSGHSLSAQEVLKGIKSLQETIRLQQAALEAAIGRLEKIIPPVLTGGNSEPLGRRRRKRRISSSSNSSCPEHCCKKRARHR</sequence>
<feature type="compositionally biased region" description="Basic and acidic residues" evidence="1">
    <location>
        <begin position="20"/>
        <end position="30"/>
    </location>
</feature>
<feature type="region of interest" description="Disordered" evidence="1">
    <location>
        <begin position="90"/>
        <end position="126"/>
    </location>
</feature>
<feature type="region of interest" description="Disordered" evidence="1">
    <location>
        <begin position="1"/>
        <end position="75"/>
    </location>
</feature>
<organism evidence="2 3">
    <name type="scientific">Globodera rostochiensis</name>
    <name type="common">Golden nematode worm</name>
    <name type="synonym">Heterodera rostochiensis</name>
    <dbReference type="NCBI Taxonomy" id="31243"/>
    <lineage>
        <taxon>Eukaryota</taxon>
        <taxon>Metazoa</taxon>
        <taxon>Ecdysozoa</taxon>
        <taxon>Nematoda</taxon>
        <taxon>Chromadorea</taxon>
        <taxon>Rhabditida</taxon>
        <taxon>Tylenchina</taxon>
        <taxon>Tylenchomorpha</taxon>
        <taxon>Tylenchoidea</taxon>
        <taxon>Heteroderidae</taxon>
        <taxon>Heteroderinae</taxon>
        <taxon>Globodera</taxon>
    </lineage>
</organism>
<protein>
    <submittedName>
        <fullName evidence="3">Zinc knuckle domain-containing protein</fullName>
    </submittedName>
</protein>
<proteinExistence type="predicted"/>
<evidence type="ECO:0000256" key="1">
    <source>
        <dbReference type="SAM" id="MobiDB-lite"/>
    </source>
</evidence>
<name>A0A914HK23_GLORO</name>
<feature type="compositionally biased region" description="Polar residues" evidence="1">
    <location>
        <begin position="171"/>
        <end position="181"/>
    </location>
</feature>
<feature type="region of interest" description="Disordered" evidence="1">
    <location>
        <begin position="139"/>
        <end position="181"/>
    </location>
</feature>
<evidence type="ECO:0000313" key="3">
    <source>
        <dbReference type="WBParaSite" id="Gr19_v10_g2197.t1"/>
    </source>
</evidence>
<dbReference type="Proteomes" id="UP000887572">
    <property type="component" value="Unplaced"/>
</dbReference>
<accession>A0A914HK23</accession>